<keyword evidence="2" id="KW-0663">Pyridoxal phosphate</keyword>
<name>A0ABU9EDG5_9BACT</name>
<sequence length="394" mass="41498">MNDVQPGATHLECTATGERFDSEALHTLSPAGKPLFARYDLDALRGRFTPESLRGRRPDLWRYAEVLPVRDPAARICLGEGFTPLLDAPRFADRIGMGGGRVWVKDEGQNPTGSFKARGLGMAVSRAKELGASAVALPSAGNAGSAAAAYGAAAGLPVHVVVPRDTPRPIVEEIRALGADLQLIDGLIDDCGRVVKQGVEEKGWFALSTLKEPYRVEGKKTMGYELFEQLGGRLPDVILYPTGGGTGLIGMWKAFDEMEALGWIGAERPRMVTVQASGCAPMVRAFEAGASFAEPWRGAATYASGLRVPGAVGDFLILRALRESGGTAVAISDAEMAEWVAHLGRDTGVFAAPEGGAVAAAAARLRASGFIGSDDEVVLFNTGSGLKYVGMEPV</sequence>
<dbReference type="EC" id="4.2.3.1" evidence="5"/>
<evidence type="ECO:0000256" key="2">
    <source>
        <dbReference type="ARBA" id="ARBA00022898"/>
    </source>
</evidence>
<dbReference type="CDD" id="cd01563">
    <property type="entry name" value="Thr-synth_1"/>
    <property type="match status" value="1"/>
</dbReference>
<evidence type="ECO:0000313" key="6">
    <source>
        <dbReference type="Proteomes" id="UP001484239"/>
    </source>
</evidence>
<dbReference type="PROSITE" id="PS00165">
    <property type="entry name" value="DEHYDRATASE_SER_THR"/>
    <property type="match status" value="1"/>
</dbReference>
<reference evidence="5 6" key="1">
    <citation type="submission" date="2024-02" db="EMBL/GenBank/DDBJ databases">
        <title>A novel Gemmatimonadota bacterium.</title>
        <authorList>
            <person name="Du Z.-J."/>
            <person name="Ye Y.-Q."/>
        </authorList>
    </citation>
    <scope>NUCLEOTIDE SEQUENCE [LARGE SCALE GENOMIC DNA]</scope>
    <source>
        <strain evidence="5 6">DH-20</strain>
    </source>
</reference>
<comment type="cofactor">
    <cofactor evidence="1">
        <name>pyridoxal 5'-phosphate</name>
        <dbReference type="ChEBI" id="CHEBI:597326"/>
    </cofactor>
</comment>
<evidence type="ECO:0000256" key="1">
    <source>
        <dbReference type="ARBA" id="ARBA00001933"/>
    </source>
</evidence>
<evidence type="ECO:0000256" key="3">
    <source>
        <dbReference type="ARBA" id="ARBA00023239"/>
    </source>
</evidence>
<gene>
    <name evidence="5" type="ORF">WI372_11195</name>
</gene>
<dbReference type="GO" id="GO:0004795">
    <property type="term" value="F:threonine synthase activity"/>
    <property type="evidence" value="ECO:0007669"/>
    <property type="project" value="UniProtKB-EC"/>
</dbReference>
<dbReference type="RefSeq" id="WP_405281576.1">
    <property type="nucleotide sequence ID" value="NZ_CP144380.1"/>
</dbReference>
<dbReference type="PANTHER" id="PTHR48078">
    <property type="entry name" value="THREONINE DEHYDRATASE, MITOCHONDRIAL-RELATED"/>
    <property type="match status" value="1"/>
</dbReference>
<accession>A0ABU9EDG5</accession>
<dbReference type="InterPro" id="IPR036052">
    <property type="entry name" value="TrpB-like_PALP_sf"/>
</dbReference>
<keyword evidence="6" id="KW-1185">Reference proteome</keyword>
<proteinExistence type="predicted"/>
<dbReference type="InterPro" id="IPR001926">
    <property type="entry name" value="TrpB-like_PALP"/>
</dbReference>
<dbReference type="Pfam" id="PF00291">
    <property type="entry name" value="PALP"/>
    <property type="match status" value="1"/>
</dbReference>
<dbReference type="Proteomes" id="UP001484239">
    <property type="component" value="Unassembled WGS sequence"/>
</dbReference>
<evidence type="ECO:0000259" key="4">
    <source>
        <dbReference type="Pfam" id="PF00291"/>
    </source>
</evidence>
<dbReference type="InterPro" id="IPR050147">
    <property type="entry name" value="Ser/Thr_Dehydratase"/>
</dbReference>
<dbReference type="EMBL" id="JBBHLI010000006">
    <property type="protein sequence ID" value="MEK9501545.1"/>
    <property type="molecule type" value="Genomic_DNA"/>
</dbReference>
<dbReference type="Gene3D" id="3.40.50.1100">
    <property type="match status" value="2"/>
</dbReference>
<keyword evidence="3 5" id="KW-0456">Lyase</keyword>
<dbReference type="PANTHER" id="PTHR48078:SF6">
    <property type="entry name" value="L-THREONINE DEHYDRATASE CATABOLIC TDCB"/>
    <property type="match status" value="1"/>
</dbReference>
<organism evidence="5 6">
    <name type="scientific">Gaopeijia maritima</name>
    <dbReference type="NCBI Taxonomy" id="3119007"/>
    <lineage>
        <taxon>Bacteria</taxon>
        <taxon>Pseudomonadati</taxon>
        <taxon>Gemmatimonadota</taxon>
        <taxon>Longimicrobiia</taxon>
        <taxon>Gaopeijiales</taxon>
        <taxon>Gaopeijiaceae</taxon>
        <taxon>Gaopeijia</taxon>
    </lineage>
</organism>
<dbReference type="SUPFAM" id="SSF53686">
    <property type="entry name" value="Tryptophan synthase beta subunit-like PLP-dependent enzymes"/>
    <property type="match status" value="1"/>
</dbReference>
<dbReference type="InterPro" id="IPR000634">
    <property type="entry name" value="Ser/Thr_deHydtase_PyrdxlP-BS"/>
</dbReference>
<comment type="caution">
    <text evidence="5">The sequence shown here is derived from an EMBL/GenBank/DDBJ whole genome shotgun (WGS) entry which is preliminary data.</text>
</comment>
<dbReference type="NCBIfam" id="NF006050">
    <property type="entry name" value="PRK08197.1"/>
    <property type="match status" value="1"/>
</dbReference>
<feature type="domain" description="Tryptophan synthase beta chain-like PALP" evidence="4">
    <location>
        <begin position="78"/>
        <end position="383"/>
    </location>
</feature>
<evidence type="ECO:0000313" key="5">
    <source>
        <dbReference type="EMBL" id="MEK9501545.1"/>
    </source>
</evidence>
<protein>
    <submittedName>
        <fullName evidence="5">Threonine synthase</fullName>
        <ecNumber evidence="5">4.2.3.1</ecNumber>
    </submittedName>
</protein>